<sequence length="702" mass="77522">MTTHVYKDEEWLRRLADWGQSHLIPPNSHPQDVQKLCREIAMADSSYPGGLETYLKRARQLLEASQAGENPFKGCTAYKPLGERVPIPSSIFDHFESLGSGGVSQKASPGDPAQREGSEGQAREGEVASERKNEESSLRDHNHVKHRWTRCAFVLVAGGLGERLGYQDIKIGLPCETTTGKTFAQLYCEYIRAIQDRYHQQNSPSSCSSSSISNHSSSCPSDQTSHSQKCSMSEHPAEEGDNDKEAGNHVGGTGRSGSGEMFLFPLAIMTSDDTHQKTVKLFEENHYFGLQRSQVAFMKQGKVPALLDNEAHIAVSPDDPYSILTKPHGHGDVHTLLYQHGLVKKWKYEGVQWLLFFQDTNPLIFRAMAVALGVSMHHNLAMNTITVPRKPAEAMGAICKLMKEDGTSSTINVEYNVLGPLLQAQGSGDVADAVDGYSHFPGNTNVLLFKIEPYCSVLQRTAGTVPEFVNPKYKDKSRTSFKSPTRLECMMQDFPRLFSPEDPVGFTELDRWFCYSSVKNNIQDARAKAASGLSPECALSGECDVYRNNTRLLSIAVESLGGQINIGKEETIVANDISYGIGPRMVLSPSWAVTLQDMKERMKGIETFSISTTSTLLIEGDVFIKHLELDGAAILRAKPGCRLVIERLVVKNEGWPLVILKGGELAKASPEIAMRGFVFEKRQTYVAENSEEGTTKTIHEPV</sequence>
<evidence type="ECO:0000313" key="10">
    <source>
        <dbReference type="Proteomes" id="UP000221165"/>
    </source>
</evidence>
<dbReference type="PANTHER" id="PTHR11952:SF9">
    <property type="entry name" value="UDP-SUGAR PYROPHOSPHORYLASE"/>
    <property type="match status" value="1"/>
</dbReference>
<dbReference type="SUPFAM" id="SSF53448">
    <property type="entry name" value="Nucleotide-diphospho-sugar transferases"/>
    <property type="match status" value="1"/>
</dbReference>
<feature type="compositionally biased region" description="Low complexity" evidence="8">
    <location>
        <begin position="200"/>
        <end position="221"/>
    </location>
</feature>
<accession>A0A2C6KE11</accession>
<keyword evidence="10" id="KW-1185">Reference proteome</keyword>
<evidence type="ECO:0000256" key="5">
    <source>
        <dbReference type="ARBA" id="ARBA00038047"/>
    </source>
</evidence>
<dbReference type="InterPro" id="IPR039741">
    <property type="entry name" value="UDP-sugar_pyrophosphorylase"/>
</dbReference>
<dbReference type="Pfam" id="PF01704">
    <property type="entry name" value="UDPGP"/>
    <property type="match status" value="1"/>
</dbReference>
<organism evidence="9 10">
    <name type="scientific">Cystoisospora suis</name>
    <dbReference type="NCBI Taxonomy" id="483139"/>
    <lineage>
        <taxon>Eukaryota</taxon>
        <taxon>Sar</taxon>
        <taxon>Alveolata</taxon>
        <taxon>Apicomplexa</taxon>
        <taxon>Conoidasida</taxon>
        <taxon>Coccidia</taxon>
        <taxon>Eucoccidiorida</taxon>
        <taxon>Eimeriorina</taxon>
        <taxon>Sarcocystidae</taxon>
        <taxon>Cystoisospora</taxon>
    </lineage>
</organism>
<dbReference type="OrthoDB" id="532420at2759"/>
<dbReference type="PANTHER" id="PTHR11952">
    <property type="entry name" value="UDP- GLUCOSE PYROPHOSPHORYLASE"/>
    <property type="match status" value="1"/>
</dbReference>
<dbReference type="EC" id="2.7.7.64" evidence="6"/>
<evidence type="ECO:0000256" key="4">
    <source>
        <dbReference type="ARBA" id="ARBA00022695"/>
    </source>
</evidence>
<dbReference type="InterPro" id="IPR029044">
    <property type="entry name" value="Nucleotide-diphossugar_trans"/>
</dbReference>
<protein>
    <recommendedName>
        <fullName evidence="6">UTP-monosaccharide-1-phosphate uridylyltransferase</fullName>
        <ecNumber evidence="6">2.7.7.64</ecNumber>
    </recommendedName>
</protein>
<feature type="compositionally biased region" description="Basic and acidic residues" evidence="8">
    <location>
        <begin position="235"/>
        <end position="247"/>
    </location>
</feature>
<comment type="cofactor">
    <cofactor evidence="1">
        <name>Mn(2+)</name>
        <dbReference type="ChEBI" id="CHEBI:29035"/>
    </cofactor>
</comment>
<dbReference type="GO" id="GO:0051748">
    <property type="term" value="F:UTP-monosaccharide-1-phosphate uridylyltransferase activity"/>
    <property type="evidence" value="ECO:0007669"/>
    <property type="project" value="UniProtKB-EC"/>
</dbReference>
<reference evidence="9 10" key="1">
    <citation type="journal article" date="2017" name="Int. J. Parasitol.">
        <title>The genome of the protozoan parasite Cystoisospora suis and a reverse vaccinology approach to identify vaccine candidates.</title>
        <authorList>
            <person name="Palmieri N."/>
            <person name="Shrestha A."/>
            <person name="Ruttkowski B."/>
            <person name="Beck T."/>
            <person name="Vogl C."/>
            <person name="Tomley F."/>
            <person name="Blake D.P."/>
            <person name="Joachim A."/>
        </authorList>
    </citation>
    <scope>NUCLEOTIDE SEQUENCE [LARGE SCALE GENOMIC DNA]</scope>
    <source>
        <strain evidence="9 10">Wien I</strain>
    </source>
</reference>
<dbReference type="RefSeq" id="XP_067923928.1">
    <property type="nucleotide sequence ID" value="XM_068064100.1"/>
</dbReference>
<evidence type="ECO:0000256" key="3">
    <source>
        <dbReference type="ARBA" id="ARBA00022679"/>
    </source>
</evidence>
<comment type="catalytic activity">
    <reaction evidence="7">
        <text>a monosaccharide 1-phosphate + UTP + H(+) = a UDP-monosaccharide + diphosphate</text>
        <dbReference type="Rhea" id="RHEA:13205"/>
        <dbReference type="ChEBI" id="CHEBI:15378"/>
        <dbReference type="ChEBI" id="CHEBI:33019"/>
        <dbReference type="ChEBI" id="CHEBI:46398"/>
        <dbReference type="ChEBI" id="CHEBI:140358"/>
        <dbReference type="ChEBI" id="CHEBI:140359"/>
        <dbReference type="EC" id="2.7.7.64"/>
    </reaction>
</comment>
<proteinExistence type="inferred from homology"/>
<evidence type="ECO:0000256" key="1">
    <source>
        <dbReference type="ARBA" id="ARBA00001936"/>
    </source>
</evidence>
<dbReference type="GO" id="GO:0006048">
    <property type="term" value="P:UDP-N-acetylglucosamine biosynthetic process"/>
    <property type="evidence" value="ECO:0007669"/>
    <property type="project" value="TreeGrafter"/>
</dbReference>
<evidence type="ECO:0000256" key="8">
    <source>
        <dbReference type="SAM" id="MobiDB-lite"/>
    </source>
</evidence>
<evidence type="ECO:0000256" key="2">
    <source>
        <dbReference type="ARBA" id="ARBA00001946"/>
    </source>
</evidence>
<feature type="compositionally biased region" description="Basic and acidic residues" evidence="8">
    <location>
        <begin position="113"/>
        <end position="141"/>
    </location>
</feature>
<feature type="region of interest" description="Disordered" evidence="8">
    <location>
        <begin position="101"/>
        <end position="141"/>
    </location>
</feature>
<gene>
    <name evidence="9" type="ORF">CSUI_003905</name>
</gene>
<evidence type="ECO:0000256" key="6">
    <source>
        <dbReference type="ARBA" id="ARBA00039080"/>
    </source>
</evidence>
<dbReference type="EMBL" id="MIGC01001758">
    <property type="protein sequence ID" value="PHJ22251.1"/>
    <property type="molecule type" value="Genomic_DNA"/>
</dbReference>
<dbReference type="InterPro" id="IPR002618">
    <property type="entry name" value="UDPGP_fam"/>
</dbReference>
<dbReference type="GO" id="GO:0003977">
    <property type="term" value="F:UDP-N-acetylglucosamine diphosphorylase activity"/>
    <property type="evidence" value="ECO:0007669"/>
    <property type="project" value="TreeGrafter"/>
</dbReference>
<name>A0A2C6KE11_9APIC</name>
<evidence type="ECO:0000313" key="9">
    <source>
        <dbReference type="EMBL" id="PHJ22251.1"/>
    </source>
</evidence>
<keyword evidence="3" id="KW-0808">Transferase</keyword>
<dbReference type="Gene3D" id="3.90.550.10">
    <property type="entry name" value="Spore Coat Polysaccharide Biosynthesis Protein SpsA, Chain A"/>
    <property type="match status" value="1"/>
</dbReference>
<keyword evidence="4" id="KW-0548">Nucleotidyltransferase</keyword>
<dbReference type="AlphaFoldDB" id="A0A2C6KE11"/>
<dbReference type="GeneID" id="94427311"/>
<feature type="region of interest" description="Disordered" evidence="8">
    <location>
        <begin position="200"/>
        <end position="256"/>
    </location>
</feature>
<evidence type="ECO:0000256" key="7">
    <source>
        <dbReference type="ARBA" id="ARBA00048259"/>
    </source>
</evidence>
<comment type="cofactor">
    <cofactor evidence="2">
        <name>Mg(2+)</name>
        <dbReference type="ChEBI" id="CHEBI:18420"/>
    </cofactor>
</comment>
<comment type="caution">
    <text evidence="9">The sequence shown here is derived from an EMBL/GenBank/DDBJ whole genome shotgun (WGS) entry which is preliminary data.</text>
</comment>
<dbReference type="Proteomes" id="UP000221165">
    <property type="component" value="Unassembled WGS sequence"/>
</dbReference>
<feature type="compositionally biased region" description="Polar residues" evidence="8">
    <location>
        <begin position="222"/>
        <end position="231"/>
    </location>
</feature>
<dbReference type="Gene3D" id="2.160.10.30">
    <property type="match status" value="1"/>
</dbReference>
<dbReference type="VEuPathDB" id="ToxoDB:CSUI_003905"/>
<comment type="similarity">
    <text evidence="5">Belongs to the USP family.</text>
</comment>